<sequence>MISGDVSKIDEHLSGNEYRMKETTAIQTMESSLRDRAYKMAAIANLAKGLGFFHILFNNDRNAGIYWRCSLQPTTWYLIYLQKLVTWHEKLGRQEGLVHALRHTNT</sequence>
<gene>
    <name evidence="1" type="ORF">O6H91_18G039000</name>
</gene>
<dbReference type="Proteomes" id="UP001162992">
    <property type="component" value="Chromosome 18"/>
</dbReference>
<proteinExistence type="predicted"/>
<name>A0ACC2B077_DIPCM</name>
<organism evidence="1 2">
    <name type="scientific">Diphasiastrum complanatum</name>
    <name type="common">Issler's clubmoss</name>
    <name type="synonym">Lycopodium complanatum</name>
    <dbReference type="NCBI Taxonomy" id="34168"/>
    <lineage>
        <taxon>Eukaryota</taxon>
        <taxon>Viridiplantae</taxon>
        <taxon>Streptophyta</taxon>
        <taxon>Embryophyta</taxon>
        <taxon>Tracheophyta</taxon>
        <taxon>Lycopodiopsida</taxon>
        <taxon>Lycopodiales</taxon>
        <taxon>Lycopodiaceae</taxon>
        <taxon>Lycopodioideae</taxon>
        <taxon>Diphasiastrum</taxon>
    </lineage>
</organism>
<dbReference type="EMBL" id="CM055109">
    <property type="protein sequence ID" value="KAJ7523132.1"/>
    <property type="molecule type" value="Genomic_DNA"/>
</dbReference>
<protein>
    <submittedName>
        <fullName evidence="1">Uncharacterized protein</fullName>
    </submittedName>
</protein>
<comment type="caution">
    <text evidence="1">The sequence shown here is derived from an EMBL/GenBank/DDBJ whole genome shotgun (WGS) entry which is preliminary data.</text>
</comment>
<accession>A0ACC2B077</accession>
<evidence type="ECO:0000313" key="2">
    <source>
        <dbReference type="Proteomes" id="UP001162992"/>
    </source>
</evidence>
<reference evidence="2" key="1">
    <citation type="journal article" date="2024" name="Proc. Natl. Acad. Sci. U.S.A.">
        <title>Extraordinary preservation of gene collinearity over three hundred million years revealed in homosporous lycophytes.</title>
        <authorList>
            <person name="Li C."/>
            <person name="Wickell D."/>
            <person name="Kuo L.Y."/>
            <person name="Chen X."/>
            <person name="Nie B."/>
            <person name="Liao X."/>
            <person name="Peng D."/>
            <person name="Ji J."/>
            <person name="Jenkins J."/>
            <person name="Williams M."/>
            <person name="Shu S."/>
            <person name="Plott C."/>
            <person name="Barry K."/>
            <person name="Rajasekar S."/>
            <person name="Grimwood J."/>
            <person name="Han X."/>
            <person name="Sun S."/>
            <person name="Hou Z."/>
            <person name="He W."/>
            <person name="Dai G."/>
            <person name="Sun C."/>
            <person name="Schmutz J."/>
            <person name="Leebens-Mack J.H."/>
            <person name="Li F.W."/>
            <person name="Wang L."/>
        </authorList>
    </citation>
    <scope>NUCLEOTIDE SEQUENCE [LARGE SCALE GENOMIC DNA]</scope>
    <source>
        <strain evidence="2">cv. PW_Plant_1</strain>
    </source>
</reference>
<evidence type="ECO:0000313" key="1">
    <source>
        <dbReference type="EMBL" id="KAJ7523132.1"/>
    </source>
</evidence>
<keyword evidence="2" id="KW-1185">Reference proteome</keyword>